<dbReference type="PANTHER" id="PTHR13677">
    <property type="entry name" value="LD41638P"/>
    <property type="match status" value="1"/>
</dbReference>
<evidence type="ECO:0000313" key="1">
    <source>
        <dbReference type="EMBL" id="KPI88571.1"/>
    </source>
</evidence>
<name>A0A0N1ILZ2_LEPSE</name>
<dbReference type="GO" id="GO:0055037">
    <property type="term" value="C:recycling endosome"/>
    <property type="evidence" value="ECO:0007669"/>
    <property type="project" value="TreeGrafter"/>
</dbReference>
<dbReference type="Proteomes" id="UP000038009">
    <property type="component" value="Unassembled WGS sequence"/>
</dbReference>
<keyword evidence="2" id="KW-1185">Reference proteome</keyword>
<accession>A0A0N1ILZ2</accession>
<evidence type="ECO:0008006" key="3">
    <source>
        <dbReference type="Google" id="ProtNLM"/>
    </source>
</evidence>
<sequence length="1007" mass="109477">MALCSWVDCLVSIRFDLDIGPKIESIFPPNALTEEGKTKILHCAFPDCNPDCGYNFIFYFTMADCTMVAAQSFSQTVAPPTTGNTVPELYGAAFYRQKHDPNVPRHYVQQVVVLLSHLPYYNVHELILRVVAPRFCQCCSLSPDTGKVPVSSVMSPVPQTYFEVDQSYTPEYYTQEDVLRDAMQELAQWPSPHPKVLYSVNLLQQALVFLTPAHSLRQSIRATRSTCAVLRKPMSVDERVEFMEVTRENARYRGSSFGNDVLPLFSLMGEQLHHLTYIWELLLRHEPLLVLSNTPCIASATAFSVASLILPIQFNGTLRSYFTVQNEEFPRLSRMGKALPFPTNEALIVAGTNPFLLRSFSGWPSLLVVMDRSTTNVVNGSIASPCSSTGVSMTRDNRAAGGAGLARTHLDSLAHMSSSFMPAKPAMASGVSHVTLNDELRTETPQSSTLHNTVNSCQSSAPPVSANYGSFPTSPATGAGGDPTFNLGSFLDLATDAGGGGGGGNSATMAPISLHSDYNLTHMATVPSSTGSGVNLSTSTRTLTSNAMNGTAGTTPESTAYQAGLHASYALESSSDGSEESPLFRLSTPASPQFLPSAAAMIGARAGAESTVSDADELTNRIAQGVTPTAVGVHSPPASTGIITGFVGPHMSSSGVSSPLVAPMTVPAPSVSPIALFTADHYKTTVESVYAADCRKRGGGHQDMSRTILQQRLHNYFDSSVHFLLNHDEQSKMLLKRLETVSLLDADAQRTSVTLSLNQWQGSPTTVLSACRGGSSCSLNTSFQPDPSLNSADLSSPLPLPKSTSFQKRVDPTAIEHGITPFSHFSVADDILRKFFTSLTTEFLTPVTAWFQKVTAPYTAFHLCDRALCDSLLSPASFLNDFAVRHRETAPLMWTQLHSYKAYKLVYERFANGCLFKAYVCQLIEEDLRRELDAFQIEEWVSRVPPEAERIDLLINLFNTIQRELNEALDPDVLFVNSATSVMASMAIGLGKPHRDQFMLKIGELRL</sequence>
<dbReference type="OrthoDB" id="10265409at2759"/>
<gene>
    <name evidence="1" type="ORF">ABL78_2304</name>
</gene>
<dbReference type="VEuPathDB" id="TriTrypDB:Lsey_0046_0070"/>
<dbReference type="PANTHER" id="PTHR13677:SF0">
    <property type="entry name" value="LD41638P"/>
    <property type="match status" value="1"/>
</dbReference>
<dbReference type="EMBL" id="LJSK01000046">
    <property type="protein sequence ID" value="KPI88571.1"/>
    <property type="molecule type" value="Genomic_DNA"/>
</dbReference>
<comment type="caution">
    <text evidence="1">The sequence shown here is derived from an EMBL/GenBank/DDBJ whole genome shotgun (WGS) entry which is preliminary data.</text>
</comment>
<evidence type="ECO:0000313" key="2">
    <source>
        <dbReference type="Proteomes" id="UP000038009"/>
    </source>
</evidence>
<dbReference type="GO" id="GO:0005085">
    <property type="term" value="F:guanyl-nucleotide exchange factor activity"/>
    <property type="evidence" value="ECO:0007669"/>
    <property type="project" value="InterPro"/>
</dbReference>
<dbReference type="InterPro" id="IPR024224">
    <property type="entry name" value="DENND6"/>
</dbReference>
<protein>
    <recommendedName>
        <fullName evidence="3">UDENN domain-containing protein</fullName>
    </recommendedName>
</protein>
<reference evidence="1 2" key="1">
    <citation type="journal article" date="2015" name="PLoS Pathog.">
        <title>Leptomonas seymouri: Adaptations to the Dixenous Life Cycle Analyzed by Genome Sequencing, Transcriptome Profiling and Co-infection with Leishmania donovani.</title>
        <authorList>
            <person name="Kraeva N."/>
            <person name="Butenko A."/>
            <person name="Hlavacova J."/>
            <person name="Kostygov A."/>
            <person name="Myskova J."/>
            <person name="Grybchuk D."/>
            <person name="Lestinova T."/>
            <person name="Votypka J."/>
            <person name="Volf P."/>
            <person name="Opperdoes F."/>
            <person name="Flegontov P."/>
            <person name="Lukes J."/>
            <person name="Yurchenko V."/>
        </authorList>
    </citation>
    <scope>NUCLEOTIDE SEQUENCE [LARGE SCALE GENOMIC DNA]</scope>
    <source>
        <strain evidence="1 2">ATCC 30220</strain>
    </source>
</reference>
<dbReference type="AlphaFoldDB" id="A0A0N1ILZ2"/>
<proteinExistence type="predicted"/>
<dbReference type="OMA" id="PRFCQCC"/>
<organism evidence="1 2">
    <name type="scientific">Leptomonas seymouri</name>
    <dbReference type="NCBI Taxonomy" id="5684"/>
    <lineage>
        <taxon>Eukaryota</taxon>
        <taxon>Discoba</taxon>
        <taxon>Euglenozoa</taxon>
        <taxon>Kinetoplastea</taxon>
        <taxon>Metakinetoplastina</taxon>
        <taxon>Trypanosomatida</taxon>
        <taxon>Trypanosomatidae</taxon>
        <taxon>Leishmaniinae</taxon>
        <taxon>Leptomonas</taxon>
    </lineage>
</organism>